<keyword evidence="2" id="KW-1185">Reference proteome</keyword>
<protein>
    <submittedName>
        <fullName evidence="1">Uncharacterized protein</fullName>
    </submittedName>
</protein>
<dbReference type="AlphaFoldDB" id="A0A2A9NFY0"/>
<evidence type="ECO:0000313" key="2">
    <source>
        <dbReference type="Proteomes" id="UP000242287"/>
    </source>
</evidence>
<organism evidence="1 2">
    <name type="scientific">Amanita thiersii Skay4041</name>
    <dbReference type="NCBI Taxonomy" id="703135"/>
    <lineage>
        <taxon>Eukaryota</taxon>
        <taxon>Fungi</taxon>
        <taxon>Dikarya</taxon>
        <taxon>Basidiomycota</taxon>
        <taxon>Agaricomycotina</taxon>
        <taxon>Agaricomycetes</taxon>
        <taxon>Agaricomycetidae</taxon>
        <taxon>Agaricales</taxon>
        <taxon>Pluteineae</taxon>
        <taxon>Amanitaceae</taxon>
        <taxon>Amanita</taxon>
    </lineage>
</organism>
<sequence length="96" mass="10704">MSAHLGEKQVIPDHIEHLDSVLRAPSGAHNLKKGISPNHDAVFHPLQDVEDAKKHDEKAIAYLNTVLKARGFKLSMNWLRKRKASSARKTGTSTTR</sequence>
<dbReference type="Proteomes" id="UP000242287">
    <property type="component" value="Unassembled WGS sequence"/>
</dbReference>
<proteinExistence type="predicted"/>
<dbReference type="EMBL" id="KZ302174">
    <property type="protein sequence ID" value="PFH46610.1"/>
    <property type="molecule type" value="Genomic_DNA"/>
</dbReference>
<evidence type="ECO:0000313" key="1">
    <source>
        <dbReference type="EMBL" id="PFH46610.1"/>
    </source>
</evidence>
<reference evidence="1 2" key="1">
    <citation type="submission" date="2014-02" db="EMBL/GenBank/DDBJ databases">
        <title>Transposable element dynamics among asymbiotic and ectomycorrhizal Amanita fungi.</title>
        <authorList>
            <consortium name="DOE Joint Genome Institute"/>
            <person name="Hess J."/>
            <person name="Skrede I."/>
            <person name="Wolfe B."/>
            <person name="LaButti K."/>
            <person name="Ohm R.A."/>
            <person name="Grigoriev I.V."/>
            <person name="Pringle A."/>
        </authorList>
    </citation>
    <scope>NUCLEOTIDE SEQUENCE [LARGE SCALE GENOMIC DNA]</scope>
    <source>
        <strain evidence="1 2">SKay4041</strain>
    </source>
</reference>
<name>A0A2A9NFY0_9AGAR</name>
<accession>A0A2A9NFY0</accession>
<gene>
    <name evidence="1" type="ORF">AMATHDRAFT_7590</name>
</gene>